<keyword evidence="4" id="KW-1185">Reference proteome</keyword>
<feature type="chain" id="PRO_5031506982" evidence="2">
    <location>
        <begin position="30"/>
        <end position="98"/>
    </location>
</feature>
<accession>A0A7W7QN36</accession>
<name>A0A7W7QN36_9ACTN</name>
<dbReference type="EMBL" id="JACHJP010000003">
    <property type="protein sequence ID" value="MBB4916627.1"/>
    <property type="molecule type" value="Genomic_DNA"/>
</dbReference>
<evidence type="ECO:0000313" key="4">
    <source>
        <dbReference type="Proteomes" id="UP000552644"/>
    </source>
</evidence>
<keyword evidence="2" id="KW-0732">Signal</keyword>
<proteinExistence type="predicted"/>
<dbReference type="RefSeq" id="WP_184716126.1">
    <property type="nucleotide sequence ID" value="NZ_JACHJP010000003.1"/>
</dbReference>
<feature type="compositionally biased region" description="Low complexity" evidence="1">
    <location>
        <begin position="24"/>
        <end position="44"/>
    </location>
</feature>
<evidence type="ECO:0000256" key="1">
    <source>
        <dbReference type="SAM" id="MobiDB-lite"/>
    </source>
</evidence>
<evidence type="ECO:0000256" key="2">
    <source>
        <dbReference type="SAM" id="SignalP"/>
    </source>
</evidence>
<dbReference type="AlphaFoldDB" id="A0A7W7QN36"/>
<reference evidence="3 4" key="1">
    <citation type="submission" date="2020-08" db="EMBL/GenBank/DDBJ databases">
        <title>Genomic Encyclopedia of Type Strains, Phase III (KMG-III): the genomes of soil and plant-associated and newly described type strains.</title>
        <authorList>
            <person name="Whitman W."/>
        </authorList>
    </citation>
    <scope>NUCLEOTIDE SEQUENCE [LARGE SCALE GENOMIC DNA]</scope>
    <source>
        <strain evidence="3 4">CECT 8840</strain>
    </source>
</reference>
<protein>
    <submittedName>
        <fullName evidence="3">Uncharacterized protein</fullName>
    </submittedName>
</protein>
<dbReference type="Proteomes" id="UP000552644">
    <property type="component" value="Unassembled WGS sequence"/>
</dbReference>
<feature type="signal peptide" evidence="2">
    <location>
        <begin position="1"/>
        <end position="29"/>
    </location>
</feature>
<feature type="compositionally biased region" description="Basic and acidic residues" evidence="1">
    <location>
        <begin position="56"/>
        <end position="69"/>
    </location>
</feature>
<feature type="region of interest" description="Disordered" evidence="1">
    <location>
        <begin position="24"/>
        <end position="98"/>
    </location>
</feature>
<comment type="caution">
    <text evidence="3">The sequence shown here is derived from an EMBL/GenBank/DDBJ whole genome shotgun (WGS) entry which is preliminary data.</text>
</comment>
<evidence type="ECO:0000313" key="3">
    <source>
        <dbReference type="EMBL" id="MBB4916627.1"/>
    </source>
</evidence>
<sequence>MATRRMTPILVGIALAVAGPLVATTGAGAEPTPAPTTTTTTATASPRPGNDGQNAAEREFTGRRFADRKLSRKFAAYLRKRSGRPHSGGFTLSPRRRR</sequence>
<gene>
    <name evidence="3" type="ORF">FHS44_003715</name>
</gene>
<organism evidence="3 4">
    <name type="scientific">Streptosporangium saharense</name>
    <dbReference type="NCBI Taxonomy" id="1706840"/>
    <lineage>
        <taxon>Bacteria</taxon>
        <taxon>Bacillati</taxon>
        <taxon>Actinomycetota</taxon>
        <taxon>Actinomycetes</taxon>
        <taxon>Streptosporangiales</taxon>
        <taxon>Streptosporangiaceae</taxon>
        <taxon>Streptosporangium</taxon>
    </lineage>
</organism>